<feature type="compositionally biased region" description="Basic and acidic residues" evidence="4">
    <location>
        <begin position="14"/>
        <end position="23"/>
    </location>
</feature>
<feature type="compositionally biased region" description="Polar residues" evidence="4">
    <location>
        <begin position="285"/>
        <end position="299"/>
    </location>
</feature>
<dbReference type="PROSITE" id="PS00518">
    <property type="entry name" value="ZF_RING_1"/>
    <property type="match status" value="1"/>
</dbReference>
<dbReference type="OrthoDB" id="4936413at2759"/>
<feature type="region of interest" description="Disordered" evidence="4">
    <location>
        <begin position="658"/>
        <end position="831"/>
    </location>
</feature>
<comment type="caution">
    <text evidence="5">The sequence shown here is derived from an EMBL/GenBank/DDBJ whole genome shotgun (WGS) entry which is preliminary data.</text>
</comment>
<dbReference type="Proteomes" id="UP000236621">
    <property type="component" value="Unassembled WGS sequence"/>
</dbReference>
<dbReference type="AlphaFoldDB" id="A0A2K3Q6Q9"/>
<keyword evidence="2" id="KW-0863">Zinc-finger</keyword>
<keyword evidence="6" id="KW-1185">Reference proteome</keyword>
<keyword evidence="1" id="KW-0479">Metal-binding</keyword>
<feature type="compositionally biased region" description="Basic and acidic residues" evidence="4">
    <location>
        <begin position="776"/>
        <end position="788"/>
    </location>
</feature>
<dbReference type="InterPro" id="IPR017907">
    <property type="entry name" value="Znf_RING_CS"/>
</dbReference>
<organism evidence="5 6">
    <name type="scientific">Tolypocladium capitatum</name>
    <dbReference type="NCBI Taxonomy" id="45235"/>
    <lineage>
        <taxon>Eukaryota</taxon>
        <taxon>Fungi</taxon>
        <taxon>Dikarya</taxon>
        <taxon>Ascomycota</taxon>
        <taxon>Pezizomycotina</taxon>
        <taxon>Sordariomycetes</taxon>
        <taxon>Hypocreomycetidae</taxon>
        <taxon>Hypocreales</taxon>
        <taxon>Ophiocordycipitaceae</taxon>
        <taxon>Tolypocladium</taxon>
    </lineage>
</organism>
<sequence>MANNHSAGKQRPFAMDEIREDAKLGSANSTKEKITTTFEVMPVGSTVDSPHSCAPTSPRKEAFSLSSTGRQRDALTMFDLYEISMPDGWLSAEKPQSESQAKALQICHSCGESLLSQERCSNCGHDFCFKCATKVTDRESYPSLVPETESGMLLLESCAARCSTADDNVPGLDEASLSQEARRSPSHRCLPGLEDQRLSDTPTLSASRKKIVPERSGALSDVDLKTPTGLPSASARSGSAVRDNPFFKADRNAKAAASTPQTTPTNARTRKPRRLSDCLARRYMNRSSTQPENQEQGSDLSREAGDDDRQSGRHSICCTARRGLVRQSTYDEPGQSEEDDGPLGEVLQRKIDQLYRHAEELHTSRHAMRHLASALEKLDGSSGTDQDVSSMSAVSLQPSNATPTRHPRVHSLEQDERTPVSSPSRKHDLREDLTLPALSPLRPRLLEADDVFGPRQSLLSPGSAPDHAGYGTLSSHTPAVRNGLVESPILQSPCWSLSSRHEQSQVQRGGNSQPRDDDGSLMMLPSISHSKAVSEGSAEKSSKNMLEVGTPQRTKSNRQPGRSTGSAAPTWEYSGPNSATQPRQIASSAASATGGDISSMTGYPRHRQGTILCPPPQGLDPKPDPWPRLRRVDRCEAERPAQTPGSVPWSRELLRKVSRNVDGPRKTDEAPTPLTWRLGLGKTDERGQASPANSIAASTPASQWRQNLSKAPETPWTQLDRRGNICSFCDPNPMSSPPGDGGASGGCSHLNRPQANPQSGQLGFDDSATPSRLRVRQVEHSLARKRAEEELEEEEARREEGVARTPTRGSRSSDGTRRGPPGKGNVPDGVLPDEHYCAWRDRYLDLSAEVEKWKSELSSCDGSDEALGEQPRRRDKGVGADLGQCGTADNVGIEGLTIVVHMRYKDDLVINTDLKGEGPTSTRG</sequence>
<feature type="compositionally biased region" description="Low complexity" evidence="4">
    <location>
        <begin position="804"/>
        <end position="813"/>
    </location>
</feature>
<dbReference type="GO" id="GO:0008270">
    <property type="term" value="F:zinc ion binding"/>
    <property type="evidence" value="ECO:0007669"/>
    <property type="project" value="UniProtKB-KW"/>
</dbReference>
<proteinExistence type="predicted"/>
<feature type="region of interest" description="Disordered" evidence="4">
    <location>
        <begin position="855"/>
        <end position="880"/>
    </location>
</feature>
<feature type="compositionally biased region" description="Polar residues" evidence="4">
    <location>
        <begin position="751"/>
        <end position="761"/>
    </location>
</feature>
<feature type="compositionally biased region" description="Polar residues" evidence="4">
    <location>
        <begin position="381"/>
        <end position="403"/>
    </location>
</feature>
<feature type="compositionally biased region" description="Polar residues" evidence="4">
    <location>
        <begin position="690"/>
        <end position="709"/>
    </location>
</feature>
<evidence type="ECO:0000256" key="2">
    <source>
        <dbReference type="ARBA" id="ARBA00022771"/>
    </source>
</evidence>
<keyword evidence="3" id="KW-0862">Zinc</keyword>
<name>A0A2K3Q6Q9_9HYPO</name>
<feature type="region of interest" description="Disordered" evidence="4">
    <location>
        <begin position="171"/>
        <end position="316"/>
    </location>
</feature>
<evidence type="ECO:0000256" key="1">
    <source>
        <dbReference type="ARBA" id="ARBA00022723"/>
    </source>
</evidence>
<protein>
    <submittedName>
        <fullName evidence="5">Uncharacterized protein</fullName>
    </submittedName>
</protein>
<feature type="region of interest" description="Disordered" evidence="4">
    <location>
        <begin position="377"/>
        <end position="435"/>
    </location>
</feature>
<evidence type="ECO:0000256" key="4">
    <source>
        <dbReference type="SAM" id="MobiDB-lite"/>
    </source>
</evidence>
<feature type="compositionally biased region" description="Basic and acidic residues" evidence="4">
    <location>
        <begin position="300"/>
        <end position="311"/>
    </location>
</feature>
<gene>
    <name evidence="5" type="ORF">TCAP_06796</name>
</gene>
<evidence type="ECO:0000256" key="3">
    <source>
        <dbReference type="ARBA" id="ARBA00022833"/>
    </source>
</evidence>
<feature type="compositionally biased region" description="Polar residues" evidence="4">
    <location>
        <begin position="496"/>
        <end position="513"/>
    </location>
</feature>
<evidence type="ECO:0000313" key="6">
    <source>
        <dbReference type="Proteomes" id="UP000236621"/>
    </source>
</evidence>
<dbReference type="STRING" id="45235.A0A2K3Q6Q9"/>
<feature type="region of interest" description="Disordered" evidence="4">
    <location>
        <begin position="496"/>
        <end position="628"/>
    </location>
</feature>
<feature type="region of interest" description="Disordered" evidence="4">
    <location>
        <begin position="456"/>
        <end position="475"/>
    </location>
</feature>
<dbReference type="EMBL" id="NRSZ01001121">
    <property type="protein sequence ID" value="PNY23256.1"/>
    <property type="molecule type" value="Genomic_DNA"/>
</dbReference>
<feature type="compositionally biased region" description="Polar residues" evidence="4">
    <location>
        <begin position="258"/>
        <end position="267"/>
    </location>
</feature>
<reference evidence="5 6" key="1">
    <citation type="submission" date="2017-08" db="EMBL/GenBank/DDBJ databases">
        <title>Harnessing the power of phylogenomics to disentangle the directionality and signatures of interkingdom host jumping in the parasitic fungal genus Tolypocladium.</title>
        <authorList>
            <person name="Quandt C.A."/>
            <person name="Patterson W."/>
            <person name="Spatafora J.W."/>
        </authorList>
    </citation>
    <scope>NUCLEOTIDE SEQUENCE [LARGE SCALE GENOMIC DNA]</scope>
    <source>
        <strain evidence="5 6">CBS 113982</strain>
    </source>
</reference>
<accession>A0A2K3Q6Q9</accession>
<feature type="region of interest" description="Disordered" evidence="4">
    <location>
        <begin position="1"/>
        <end position="30"/>
    </location>
</feature>
<feature type="compositionally biased region" description="Polar residues" evidence="4">
    <location>
        <begin position="575"/>
        <end position="601"/>
    </location>
</feature>
<feature type="compositionally biased region" description="Polar residues" evidence="4">
    <location>
        <begin position="551"/>
        <end position="567"/>
    </location>
</feature>
<evidence type="ECO:0000313" key="5">
    <source>
        <dbReference type="EMBL" id="PNY23256.1"/>
    </source>
</evidence>